<proteinExistence type="predicted"/>
<protein>
    <submittedName>
        <fullName evidence="1">Uncharacterized protein</fullName>
    </submittedName>
</protein>
<keyword evidence="2" id="KW-1185">Reference proteome</keyword>
<accession>A0AAE0ZCK6</accession>
<comment type="caution">
    <text evidence="1">The sequence shown here is derived from an EMBL/GenBank/DDBJ whole genome shotgun (WGS) entry which is preliminary data.</text>
</comment>
<dbReference type="EMBL" id="JAWDGP010004234">
    <property type="protein sequence ID" value="KAK3766401.1"/>
    <property type="molecule type" value="Genomic_DNA"/>
</dbReference>
<name>A0AAE0ZCK6_9GAST</name>
<evidence type="ECO:0000313" key="1">
    <source>
        <dbReference type="EMBL" id="KAK3766401.1"/>
    </source>
</evidence>
<sequence>MEMVSFRARIVFSRQKLAKPPCFENFSREIRAIFVCVLFQGWALIGTGISGTPREQVISRDMSIGALEKSQM</sequence>
<dbReference type="AlphaFoldDB" id="A0AAE0ZCK6"/>
<dbReference type="Proteomes" id="UP001283361">
    <property type="component" value="Unassembled WGS sequence"/>
</dbReference>
<gene>
    <name evidence="1" type="ORF">RRG08_056075</name>
</gene>
<reference evidence="1" key="1">
    <citation type="journal article" date="2023" name="G3 (Bethesda)">
        <title>A reference genome for the long-term kleptoplast-retaining sea slug Elysia crispata morphotype clarki.</title>
        <authorList>
            <person name="Eastman K.E."/>
            <person name="Pendleton A.L."/>
            <person name="Shaikh M.A."/>
            <person name="Suttiyut T."/>
            <person name="Ogas R."/>
            <person name="Tomko P."/>
            <person name="Gavelis G."/>
            <person name="Widhalm J.R."/>
            <person name="Wisecaver J.H."/>
        </authorList>
    </citation>
    <scope>NUCLEOTIDE SEQUENCE</scope>
    <source>
        <strain evidence="1">ECLA1</strain>
    </source>
</reference>
<organism evidence="1 2">
    <name type="scientific">Elysia crispata</name>
    <name type="common">lettuce slug</name>
    <dbReference type="NCBI Taxonomy" id="231223"/>
    <lineage>
        <taxon>Eukaryota</taxon>
        <taxon>Metazoa</taxon>
        <taxon>Spiralia</taxon>
        <taxon>Lophotrochozoa</taxon>
        <taxon>Mollusca</taxon>
        <taxon>Gastropoda</taxon>
        <taxon>Heterobranchia</taxon>
        <taxon>Euthyneura</taxon>
        <taxon>Panpulmonata</taxon>
        <taxon>Sacoglossa</taxon>
        <taxon>Placobranchoidea</taxon>
        <taxon>Plakobranchidae</taxon>
        <taxon>Elysia</taxon>
    </lineage>
</organism>
<evidence type="ECO:0000313" key="2">
    <source>
        <dbReference type="Proteomes" id="UP001283361"/>
    </source>
</evidence>